<comment type="subcellular location">
    <subcellularLocation>
        <location evidence="1">Cytoplasm</location>
        <location evidence="1">Cytoskeleton</location>
    </subcellularLocation>
</comment>
<feature type="compositionally biased region" description="Polar residues" evidence="6">
    <location>
        <begin position="460"/>
        <end position="469"/>
    </location>
</feature>
<evidence type="ECO:0000256" key="6">
    <source>
        <dbReference type="SAM" id="MobiDB-lite"/>
    </source>
</evidence>
<evidence type="ECO:0000256" key="3">
    <source>
        <dbReference type="ARBA" id="ARBA00022490"/>
    </source>
</evidence>
<accession>A0ABR0XEH4</accession>
<feature type="compositionally biased region" description="Polar residues" evidence="6">
    <location>
        <begin position="175"/>
        <end position="191"/>
    </location>
</feature>
<keyword evidence="9" id="KW-1185">Reference proteome</keyword>
<feature type="region of interest" description="Disordered" evidence="6">
    <location>
        <begin position="167"/>
        <end position="197"/>
    </location>
</feature>
<dbReference type="Pfam" id="PF06886">
    <property type="entry name" value="TPX2"/>
    <property type="match status" value="1"/>
</dbReference>
<evidence type="ECO:0000256" key="2">
    <source>
        <dbReference type="ARBA" id="ARBA00005885"/>
    </source>
</evidence>
<feature type="region of interest" description="Disordered" evidence="6">
    <location>
        <begin position="354"/>
        <end position="469"/>
    </location>
</feature>
<feature type="compositionally biased region" description="Basic and acidic residues" evidence="6">
    <location>
        <begin position="416"/>
        <end position="428"/>
    </location>
</feature>
<dbReference type="InterPro" id="IPR044216">
    <property type="entry name" value="WDL7"/>
</dbReference>
<gene>
    <name evidence="8" type="ORF">DH2020_011853</name>
</gene>
<evidence type="ECO:0000259" key="7">
    <source>
        <dbReference type="Pfam" id="PF06886"/>
    </source>
</evidence>
<keyword evidence="4" id="KW-0493">Microtubule</keyword>
<evidence type="ECO:0000256" key="1">
    <source>
        <dbReference type="ARBA" id="ARBA00004245"/>
    </source>
</evidence>
<sequence length="469" mass="52226">MKQRHMIHDAPLEHLITITTKQRSLHSGSISFGRFENEILCWERRSSFSHNRYLEEVEKCSKPGSVIEKKAYFEAHFRKKGILRLSSPESQNNEIEYQTSENDISEKTSYDEEINHLNEEAHSPTKIGSLISTHSGSEIEVKENLDGEAFSLDTICVSNVTIDGHATEGNAHATEGNSDASVKSQQGSSSVEKIPSQVEYTKPRVALQVSVAQSGRYISKKSSKGSEEKTSKTVNNVPMRSKAGNKTSVADKQTMHRTSKNEPGSKAKRITDIKRSRIECIKEQTGSTLQLFDMKLEGKTHAKEAAMHQRHAKTQEKTEAEIKQLRKSLNFKATPLHSFYRGALRESDRNKAIGSNVKPRKVRTKSTAGKDEAIFISGPPKTTDIPQASEATSCHSTVTSDSSPSSPSRAVISIEVHGKKEHEKDKHMSLHKHKGPEGKKTDRGKTMNGKQTKRIERTTRTSQKAIVLA</sequence>
<comment type="caution">
    <text evidence="8">The sequence shown here is derived from an EMBL/GenBank/DDBJ whole genome shotgun (WGS) entry which is preliminary data.</text>
</comment>
<evidence type="ECO:0000256" key="4">
    <source>
        <dbReference type="ARBA" id="ARBA00022701"/>
    </source>
</evidence>
<dbReference type="PANTHER" id="PTHR47067">
    <property type="entry name" value="TPX2 (TARGETING PROTEIN FOR XKLP2) PROTEIN FAMILY-RELATED"/>
    <property type="match status" value="1"/>
</dbReference>
<name>A0ABR0XEH4_REHGL</name>
<evidence type="ECO:0000313" key="8">
    <source>
        <dbReference type="EMBL" id="KAK6157605.1"/>
    </source>
</evidence>
<proteinExistence type="inferred from homology"/>
<protein>
    <recommendedName>
        <fullName evidence="7">TPX2 C-terminal domain-containing protein</fullName>
    </recommendedName>
</protein>
<feature type="compositionally biased region" description="Basic and acidic residues" evidence="6">
    <location>
        <begin position="435"/>
        <end position="445"/>
    </location>
</feature>
<dbReference type="EMBL" id="JABTTQ020000005">
    <property type="protein sequence ID" value="KAK6157605.1"/>
    <property type="molecule type" value="Genomic_DNA"/>
</dbReference>
<evidence type="ECO:0000256" key="5">
    <source>
        <dbReference type="ARBA" id="ARBA00023212"/>
    </source>
</evidence>
<feature type="compositionally biased region" description="Low complexity" evidence="6">
    <location>
        <begin position="392"/>
        <end position="408"/>
    </location>
</feature>
<feature type="region of interest" description="Disordered" evidence="6">
    <location>
        <begin position="217"/>
        <end position="269"/>
    </location>
</feature>
<dbReference type="Proteomes" id="UP001318860">
    <property type="component" value="Unassembled WGS sequence"/>
</dbReference>
<feature type="compositionally biased region" description="Basic and acidic residues" evidence="6">
    <location>
        <begin position="259"/>
        <end position="269"/>
    </location>
</feature>
<organism evidence="8 9">
    <name type="scientific">Rehmannia glutinosa</name>
    <name type="common">Chinese foxglove</name>
    <dbReference type="NCBI Taxonomy" id="99300"/>
    <lineage>
        <taxon>Eukaryota</taxon>
        <taxon>Viridiplantae</taxon>
        <taxon>Streptophyta</taxon>
        <taxon>Embryophyta</taxon>
        <taxon>Tracheophyta</taxon>
        <taxon>Spermatophyta</taxon>
        <taxon>Magnoliopsida</taxon>
        <taxon>eudicotyledons</taxon>
        <taxon>Gunneridae</taxon>
        <taxon>Pentapetalae</taxon>
        <taxon>asterids</taxon>
        <taxon>lamiids</taxon>
        <taxon>Lamiales</taxon>
        <taxon>Orobanchaceae</taxon>
        <taxon>Rehmannieae</taxon>
        <taxon>Rehmannia</taxon>
    </lineage>
</organism>
<reference evidence="8 9" key="1">
    <citation type="journal article" date="2021" name="Comput. Struct. Biotechnol. J.">
        <title>De novo genome assembly of the potent medicinal plant Rehmannia glutinosa using nanopore technology.</title>
        <authorList>
            <person name="Ma L."/>
            <person name="Dong C."/>
            <person name="Song C."/>
            <person name="Wang X."/>
            <person name="Zheng X."/>
            <person name="Niu Y."/>
            <person name="Chen S."/>
            <person name="Feng W."/>
        </authorList>
    </citation>
    <scope>NUCLEOTIDE SEQUENCE [LARGE SCALE GENOMIC DNA]</scope>
    <source>
        <strain evidence="8">DH-2019</strain>
    </source>
</reference>
<feature type="compositionally biased region" description="Polar residues" evidence="6">
    <location>
        <begin position="234"/>
        <end position="251"/>
    </location>
</feature>
<feature type="domain" description="TPX2 C-terminal" evidence="7">
    <location>
        <begin position="291"/>
        <end position="349"/>
    </location>
</feature>
<dbReference type="PANTHER" id="PTHR47067:SF6">
    <property type="entry name" value="PROTEIN WVD2-LIKE 7"/>
    <property type="match status" value="1"/>
</dbReference>
<dbReference type="InterPro" id="IPR027329">
    <property type="entry name" value="TPX2_C"/>
</dbReference>
<evidence type="ECO:0000313" key="9">
    <source>
        <dbReference type="Proteomes" id="UP001318860"/>
    </source>
</evidence>
<comment type="similarity">
    <text evidence="2">Belongs to the TPX2 family.</text>
</comment>
<keyword evidence="5" id="KW-0206">Cytoskeleton</keyword>
<keyword evidence="3" id="KW-0963">Cytoplasm</keyword>